<dbReference type="Proteomes" id="UP000321927">
    <property type="component" value="Unassembled WGS sequence"/>
</dbReference>
<keyword evidence="4" id="KW-1185">Reference proteome</keyword>
<evidence type="ECO:0000313" key="3">
    <source>
        <dbReference type="Proteomes" id="UP000249115"/>
    </source>
</evidence>
<sequence>MKKIIEGLHNVLFDESSDNKLECLNETVFIKNVFLSLSKIMKEEFNDYLFFILSSHDANVIPSSAVYKSKKKKVLIFMSDESGALPDYLSSNYYAIFKAYMHNDPIASANIFNFSLGCVREVPQLPIVPLDSRKNSVFFIGNLNNPRIKFYSSLVSMFLPIRVPTLNRLSVIKKLVVSIKSNFDNRFPNSHIRFTNGFRQGITPAKYGKMIANSKIVLCPMGFYSAECFRHYEAMRAGCVIVSEKLPDTFFYKDSPIIQVATWEEGLKKVSQLLDNPLELEKISYSTRMWWNEKCSEHATAQYVNESIQQLGAQFETQPYYCSKSLA</sequence>
<organism evidence="1 3">
    <name type="scientific">Algoriphagus ratkowskyi</name>
    <dbReference type="NCBI Taxonomy" id="57028"/>
    <lineage>
        <taxon>Bacteria</taxon>
        <taxon>Pseudomonadati</taxon>
        <taxon>Bacteroidota</taxon>
        <taxon>Cytophagia</taxon>
        <taxon>Cytophagales</taxon>
        <taxon>Cyclobacteriaceae</taxon>
        <taxon>Algoriphagus</taxon>
    </lineage>
</organism>
<dbReference type="OrthoDB" id="508282at2"/>
<comment type="caution">
    <text evidence="1">The sequence shown here is derived from an EMBL/GenBank/DDBJ whole genome shotgun (WGS) entry which is preliminary data.</text>
</comment>
<accession>A0A2W7R5E0</accession>
<gene>
    <name evidence="2" type="ORF">ESW18_12440</name>
    <name evidence="1" type="ORF">LV84_02461</name>
</gene>
<protein>
    <recommendedName>
        <fullName evidence="5">Exostosin family protein</fullName>
    </recommendedName>
</protein>
<reference evidence="2 4" key="2">
    <citation type="submission" date="2019-08" db="EMBL/GenBank/DDBJ databases">
        <title>Genome of Algoriphagus ratkowskyi IC026.</title>
        <authorList>
            <person name="Bowman J.P."/>
        </authorList>
    </citation>
    <scope>NUCLEOTIDE SEQUENCE [LARGE SCALE GENOMIC DNA]</scope>
    <source>
        <strain evidence="2 4">IC026</strain>
    </source>
</reference>
<evidence type="ECO:0000313" key="1">
    <source>
        <dbReference type="EMBL" id="PZX56093.1"/>
    </source>
</evidence>
<dbReference type="AlphaFoldDB" id="A0A2W7R5E0"/>
<name>A0A2W7R5E0_9BACT</name>
<proteinExistence type="predicted"/>
<dbReference type="EMBL" id="VORV01000008">
    <property type="protein sequence ID" value="TXD77106.1"/>
    <property type="molecule type" value="Genomic_DNA"/>
</dbReference>
<dbReference type="RefSeq" id="WP_086501762.1">
    <property type="nucleotide sequence ID" value="NZ_MSSV01000009.1"/>
</dbReference>
<evidence type="ECO:0000313" key="2">
    <source>
        <dbReference type="EMBL" id="TXD77106.1"/>
    </source>
</evidence>
<dbReference type="EMBL" id="QKZU01000008">
    <property type="protein sequence ID" value="PZX56093.1"/>
    <property type="molecule type" value="Genomic_DNA"/>
</dbReference>
<dbReference type="Proteomes" id="UP000249115">
    <property type="component" value="Unassembled WGS sequence"/>
</dbReference>
<reference evidence="1 3" key="1">
    <citation type="submission" date="2018-06" db="EMBL/GenBank/DDBJ databases">
        <title>Genomic Encyclopedia of Archaeal and Bacterial Type Strains, Phase II (KMG-II): from individual species to whole genera.</title>
        <authorList>
            <person name="Goeker M."/>
        </authorList>
    </citation>
    <scope>NUCLEOTIDE SEQUENCE [LARGE SCALE GENOMIC DNA]</scope>
    <source>
        <strain evidence="1 3">DSM 22686</strain>
    </source>
</reference>
<evidence type="ECO:0000313" key="4">
    <source>
        <dbReference type="Proteomes" id="UP000321927"/>
    </source>
</evidence>
<evidence type="ECO:0008006" key="5">
    <source>
        <dbReference type="Google" id="ProtNLM"/>
    </source>
</evidence>